<keyword evidence="4" id="KW-0560">Oxidoreductase</keyword>
<sequence>MEPDTPSEPSLSASAKLRATLSFLRSRVGNLRRSHYGAKLAEGDVLVLGAGFSGLLIGIKLKESGIPFTIIDKEEDVGGTWLLNRYPGCACDVPAHLYSYSFEPNPDWSEAYAAAEEIHAYIKRVYEKYDLAPRTRLRTRLKRAMWVPQLRRWRVALESGEVLQPRFLFSCVGALHYPQIPDVPGKESFKGTMFHSAEWDHATDFSGKKVVVVGSGASAVQFVPEVAEQAQRLVLLQRTPNWVFGRGEWLLPARYYPENLKWTYRNIPLARAAYRATLYWKQELAMSFGGLFDARDNPRSRLLHAQGRGYMASHFRGRKELRDKVIPTYPLGCKRICKSDVYLDSLRRPNVDVVVAGLAEVQEDGVVDTLGTKHQADILIFGTGFDIGSVGEDVQLVGTGGFSWTGNSAWRQGHQAYLGTSMQHLPNTFVILGPNSVLGHNSVLLMAEAQADYALRLLKEALDHDIDSFAVKPRVLQDYNRWVQEQFTDKVWSRCSSWYQAETGDIIALWPRTTYDFFTCLYNAPGLREDYEVTAADAPVQARL</sequence>
<evidence type="ECO:0000256" key="2">
    <source>
        <dbReference type="ARBA" id="ARBA00022630"/>
    </source>
</evidence>
<comment type="caution">
    <text evidence="5">The sequence shown here is derived from an EMBL/GenBank/DDBJ whole genome shotgun (WGS) entry which is preliminary data.</text>
</comment>
<dbReference type="GO" id="GO:0050660">
    <property type="term" value="F:flavin adenine dinucleotide binding"/>
    <property type="evidence" value="ECO:0007669"/>
    <property type="project" value="InterPro"/>
</dbReference>
<dbReference type="Pfam" id="PF00743">
    <property type="entry name" value="FMO-like"/>
    <property type="match status" value="1"/>
</dbReference>
<protein>
    <recommendedName>
        <fullName evidence="7">4-hydroxyacetophenone monooxygenase</fullName>
    </recommendedName>
</protein>
<dbReference type="GO" id="GO:0004499">
    <property type="term" value="F:N,N-dimethylaniline monooxygenase activity"/>
    <property type="evidence" value="ECO:0007669"/>
    <property type="project" value="InterPro"/>
</dbReference>
<dbReference type="InterPro" id="IPR036188">
    <property type="entry name" value="FAD/NAD-bd_sf"/>
</dbReference>
<dbReference type="PRINTS" id="PR00469">
    <property type="entry name" value="PNDRDTASEII"/>
</dbReference>
<comment type="similarity">
    <text evidence="1">Belongs to the FAD-binding monooxygenase family.</text>
</comment>
<reference evidence="5" key="1">
    <citation type="submission" date="2021-02" db="EMBL/GenBank/DDBJ databases">
        <authorList>
            <person name="Dougan E. K."/>
            <person name="Rhodes N."/>
            <person name="Thang M."/>
            <person name="Chan C."/>
        </authorList>
    </citation>
    <scope>NUCLEOTIDE SEQUENCE</scope>
</reference>
<proteinExistence type="inferred from homology"/>
<name>A0A812P9W8_9DINO</name>
<evidence type="ECO:0008006" key="7">
    <source>
        <dbReference type="Google" id="ProtNLM"/>
    </source>
</evidence>
<evidence type="ECO:0000313" key="6">
    <source>
        <dbReference type="Proteomes" id="UP000604046"/>
    </source>
</evidence>
<keyword evidence="3" id="KW-0274">FAD</keyword>
<keyword evidence="6" id="KW-1185">Reference proteome</keyword>
<dbReference type="Gene3D" id="3.50.50.60">
    <property type="entry name" value="FAD/NAD(P)-binding domain"/>
    <property type="match status" value="2"/>
</dbReference>
<evidence type="ECO:0000256" key="3">
    <source>
        <dbReference type="ARBA" id="ARBA00022827"/>
    </source>
</evidence>
<dbReference type="AlphaFoldDB" id="A0A812P9W8"/>
<evidence type="ECO:0000313" key="5">
    <source>
        <dbReference type="EMBL" id="CAE7355757.1"/>
    </source>
</evidence>
<dbReference type="GO" id="GO:0050661">
    <property type="term" value="F:NADP binding"/>
    <property type="evidence" value="ECO:0007669"/>
    <property type="project" value="InterPro"/>
</dbReference>
<dbReference type="PANTHER" id="PTHR42877">
    <property type="entry name" value="L-ORNITHINE N(5)-MONOOXYGENASE-RELATED"/>
    <property type="match status" value="1"/>
</dbReference>
<dbReference type="EMBL" id="CAJNDS010002158">
    <property type="protein sequence ID" value="CAE7355757.1"/>
    <property type="molecule type" value="Genomic_DNA"/>
</dbReference>
<dbReference type="PANTHER" id="PTHR42877:SF4">
    <property type="entry name" value="FAD_NAD(P)-BINDING DOMAIN-CONTAINING PROTEIN-RELATED"/>
    <property type="match status" value="1"/>
</dbReference>
<dbReference type="SUPFAM" id="SSF51905">
    <property type="entry name" value="FAD/NAD(P)-binding domain"/>
    <property type="match status" value="2"/>
</dbReference>
<dbReference type="InterPro" id="IPR051209">
    <property type="entry name" value="FAD-bind_Monooxygenase_sf"/>
</dbReference>
<dbReference type="InterPro" id="IPR020946">
    <property type="entry name" value="Flavin_mOase-like"/>
</dbReference>
<accession>A0A812P9W8</accession>
<evidence type="ECO:0000256" key="4">
    <source>
        <dbReference type="ARBA" id="ARBA00023002"/>
    </source>
</evidence>
<organism evidence="5 6">
    <name type="scientific">Symbiodinium natans</name>
    <dbReference type="NCBI Taxonomy" id="878477"/>
    <lineage>
        <taxon>Eukaryota</taxon>
        <taxon>Sar</taxon>
        <taxon>Alveolata</taxon>
        <taxon>Dinophyceae</taxon>
        <taxon>Suessiales</taxon>
        <taxon>Symbiodiniaceae</taxon>
        <taxon>Symbiodinium</taxon>
    </lineage>
</organism>
<gene>
    <name evidence="5" type="ORF">SNAT2548_LOCUS18917</name>
</gene>
<evidence type="ECO:0000256" key="1">
    <source>
        <dbReference type="ARBA" id="ARBA00010139"/>
    </source>
</evidence>
<keyword evidence="2" id="KW-0285">Flavoprotein</keyword>
<dbReference type="OrthoDB" id="66881at2759"/>
<dbReference type="Proteomes" id="UP000604046">
    <property type="component" value="Unassembled WGS sequence"/>
</dbReference>